<keyword evidence="13" id="KW-0675">Receptor</keyword>
<evidence type="ECO:0000313" key="14">
    <source>
        <dbReference type="Proteomes" id="UP000078090"/>
    </source>
</evidence>
<keyword evidence="7 8" id="KW-0998">Cell outer membrane</keyword>
<dbReference type="InterPro" id="IPR000531">
    <property type="entry name" value="Beta-barrel_TonB"/>
</dbReference>
<dbReference type="GO" id="GO:0009279">
    <property type="term" value="C:cell outer membrane"/>
    <property type="evidence" value="ECO:0007669"/>
    <property type="project" value="UniProtKB-SubCell"/>
</dbReference>
<comment type="similarity">
    <text evidence="8 9">Belongs to the TonB-dependent receptor family.</text>
</comment>
<gene>
    <name evidence="13" type="ORF">A1332_00335</name>
</gene>
<keyword evidence="5 9" id="KW-0798">TonB box</keyword>
<name>A0A177MQ14_METMH</name>
<dbReference type="PANTHER" id="PTHR30069">
    <property type="entry name" value="TONB-DEPENDENT OUTER MEMBRANE RECEPTOR"/>
    <property type="match status" value="1"/>
</dbReference>
<evidence type="ECO:0000256" key="9">
    <source>
        <dbReference type="RuleBase" id="RU003357"/>
    </source>
</evidence>
<dbReference type="InterPro" id="IPR037066">
    <property type="entry name" value="Plug_dom_sf"/>
</dbReference>
<reference evidence="14" key="1">
    <citation type="submission" date="2016-03" db="EMBL/GenBank/DDBJ databases">
        <authorList>
            <person name="Heylen K."/>
            <person name="De Vos P."/>
            <person name="Vekeman B."/>
        </authorList>
    </citation>
    <scope>NUCLEOTIDE SEQUENCE [LARGE SCALE GENOMIC DNA]</scope>
    <source>
        <strain evidence="14">R-45363</strain>
    </source>
</reference>
<evidence type="ECO:0000256" key="2">
    <source>
        <dbReference type="ARBA" id="ARBA00022448"/>
    </source>
</evidence>
<comment type="subcellular location">
    <subcellularLocation>
        <location evidence="1 8">Cell outer membrane</location>
        <topology evidence="1 8">Multi-pass membrane protein</topology>
    </subcellularLocation>
</comment>
<evidence type="ECO:0000259" key="12">
    <source>
        <dbReference type="Pfam" id="PF07715"/>
    </source>
</evidence>
<dbReference type="Pfam" id="PF07715">
    <property type="entry name" value="Plug"/>
    <property type="match status" value="1"/>
</dbReference>
<feature type="signal peptide" evidence="10">
    <location>
        <begin position="1"/>
        <end position="18"/>
    </location>
</feature>
<keyword evidence="10" id="KW-0732">Signal</keyword>
<evidence type="ECO:0000256" key="6">
    <source>
        <dbReference type="ARBA" id="ARBA00023136"/>
    </source>
</evidence>
<keyword evidence="3 8" id="KW-1134">Transmembrane beta strand</keyword>
<dbReference type="InterPro" id="IPR036942">
    <property type="entry name" value="Beta-barrel_TonB_sf"/>
</dbReference>
<dbReference type="Gene3D" id="2.40.170.20">
    <property type="entry name" value="TonB-dependent receptor, beta-barrel domain"/>
    <property type="match status" value="1"/>
</dbReference>
<evidence type="ECO:0000259" key="11">
    <source>
        <dbReference type="Pfam" id="PF00593"/>
    </source>
</evidence>
<evidence type="ECO:0000256" key="3">
    <source>
        <dbReference type="ARBA" id="ARBA00022452"/>
    </source>
</evidence>
<protein>
    <submittedName>
        <fullName evidence="13">TonB-dependent receptor</fullName>
    </submittedName>
</protein>
<evidence type="ECO:0000256" key="4">
    <source>
        <dbReference type="ARBA" id="ARBA00022692"/>
    </source>
</evidence>
<accession>A0A177MQ14</accession>
<keyword evidence="2 8" id="KW-0813">Transport</keyword>
<dbReference type="InterPro" id="IPR012910">
    <property type="entry name" value="Plug_dom"/>
</dbReference>
<comment type="caution">
    <text evidence="13">The sequence shown here is derived from an EMBL/GenBank/DDBJ whole genome shotgun (WGS) entry which is preliminary data.</text>
</comment>
<feature type="chain" id="PRO_5008068278" evidence="10">
    <location>
        <begin position="19"/>
        <end position="676"/>
    </location>
</feature>
<dbReference type="OrthoDB" id="9795928at2"/>
<dbReference type="Pfam" id="PF00593">
    <property type="entry name" value="TonB_dep_Rec_b-barrel"/>
    <property type="match status" value="1"/>
</dbReference>
<dbReference type="InterPro" id="IPR039426">
    <property type="entry name" value="TonB-dep_rcpt-like"/>
</dbReference>
<feature type="domain" description="TonB-dependent receptor plug" evidence="12">
    <location>
        <begin position="39"/>
        <end position="144"/>
    </location>
</feature>
<organism evidence="13 14">
    <name type="scientific">Methylomonas methanica</name>
    <dbReference type="NCBI Taxonomy" id="421"/>
    <lineage>
        <taxon>Bacteria</taxon>
        <taxon>Pseudomonadati</taxon>
        <taxon>Pseudomonadota</taxon>
        <taxon>Gammaproteobacteria</taxon>
        <taxon>Methylococcales</taxon>
        <taxon>Methylococcaceae</taxon>
        <taxon>Methylomonas</taxon>
    </lineage>
</organism>
<dbReference type="GO" id="GO:0015344">
    <property type="term" value="F:siderophore uptake transmembrane transporter activity"/>
    <property type="evidence" value="ECO:0007669"/>
    <property type="project" value="TreeGrafter"/>
</dbReference>
<dbReference type="Proteomes" id="UP000078090">
    <property type="component" value="Unassembled WGS sequence"/>
</dbReference>
<feature type="domain" description="TonB-dependent receptor-like beta-barrel" evidence="11">
    <location>
        <begin position="254"/>
        <end position="645"/>
    </location>
</feature>
<dbReference type="SUPFAM" id="SSF56935">
    <property type="entry name" value="Porins"/>
    <property type="match status" value="1"/>
</dbReference>
<dbReference type="GO" id="GO:0044718">
    <property type="term" value="P:siderophore transmembrane transport"/>
    <property type="evidence" value="ECO:0007669"/>
    <property type="project" value="TreeGrafter"/>
</dbReference>
<evidence type="ECO:0000256" key="10">
    <source>
        <dbReference type="SAM" id="SignalP"/>
    </source>
</evidence>
<dbReference type="Gene3D" id="2.170.130.10">
    <property type="entry name" value="TonB-dependent receptor, plug domain"/>
    <property type="match status" value="1"/>
</dbReference>
<proteinExistence type="inferred from homology"/>
<dbReference type="AlphaFoldDB" id="A0A177MQ14"/>
<dbReference type="PROSITE" id="PS52016">
    <property type="entry name" value="TONB_DEPENDENT_REC_3"/>
    <property type="match status" value="1"/>
</dbReference>
<dbReference type="PANTHER" id="PTHR30069:SF40">
    <property type="entry name" value="TONB-DEPENDENT RECEPTOR NMB0964-RELATED"/>
    <property type="match status" value="1"/>
</dbReference>
<keyword evidence="6 8" id="KW-0472">Membrane</keyword>
<evidence type="ECO:0000256" key="7">
    <source>
        <dbReference type="ARBA" id="ARBA00023237"/>
    </source>
</evidence>
<evidence type="ECO:0000256" key="5">
    <source>
        <dbReference type="ARBA" id="ARBA00023077"/>
    </source>
</evidence>
<sequence length="676" mass="73990">MKKTAALILMLPSPVLMAEEPAIQALDEIIVTAPLQDRKSDSPVPVTVLSDDELRMKTGHSIGDTLKNELGISSQSFGPGVGTPVIRGQAGPRVRVLNNGIGSNDVSAISPDHATSVEPLLAERIEVLRGPATLLYGSGAMGGVVNVIDNRIPGRQFDKLVGAALEQRFDSTSDETSTTMKVEGGKDNIAYHLDGFYRHRNNLDIGGSGIDTAKVAITDPSLEIVDNPKGFLNNTGAEAISGSAGLSWIGAPGFAGVSINNLNNNYAIAPDGTGDETVRIAMRQTKYDFKSELNNPFRFAKSLRTRLGYTDYQHTEIANGEPGAYYTNQSYEGRMELAHQDLGPLRGVVGFQAQASDFNAIEKLTGDSIVPRSDITSYGVFAVESFDIGAVTYQLGTRVEQTDIRPDGFANLSYTPISASASAVWKLDNRNSLNLAVTRSSRAPQVQELLSDGYHDATRSYDRGDLGLREETSYNLDLGYRFKTDWLRAEFDLFHNWASDYIFQQRNGEFVDQDGNPCVADCVPLVTSGQNDAIFKGYEAKLIVPMMENHLGLLEMTLFSDYTRGEFVNGSDVPRMPPLRYGLQLDFNRDKLSTYLRFTRAESQPHAGDFETSTAGYFLLNVGANYQVKAYKDAKLMVFAKGNNLLNQNIRNSTSYLRNFAPEAGRGAEVGFRVNY</sequence>
<evidence type="ECO:0000313" key="13">
    <source>
        <dbReference type="EMBL" id="OAI07878.1"/>
    </source>
</evidence>
<evidence type="ECO:0000256" key="8">
    <source>
        <dbReference type="PROSITE-ProRule" id="PRU01360"/>
    </source>
</evidence>
<keyword evidence="4 8" id="KW-0812">Transmembrane</keyword>
<evidence type="ECO:0000256" key="1">
    <source>
        <dbReference type="ARBA" id="ARBA00004571"/>
    </source>
</evidence>
<dbReference type="EMBL" id="LUUG01000049">
    <property type="protein sequence ID" value="OAI07878.1"/>
    <property type="molecule type" value="Genomic_DNA"/>
</dbReference>
<dbReference type="RefSeq" id="WP_064007338.1">
    <property type="nucleotide sequence ID" value="NZ_LUUG01000049.1"/>
</dbReference>